<feature type="domain" description="HTH lacI-type" evidence="4">
    <location>
        <begin position="15"/>
        <end position="69"/>
    </location>
</feature>
<sequence>MTKQDPVLAPSGRRPTILDVAAACGVSPATVSNVLAEKRHISAETRALVLAKVQELKYVASATARGLRMNRTWSIGVVVGDIANPFSPEVVGGVEEALWERKNNLILCNTGFRSERKIAYIQSLIDKHVDGLILVTQTLTVKEASAFDIKRLPPLVTINRVSEAIPSDHVTVDNEQGVTDLMNHLFALGHKRIAFVKGLTSSTSAAARHKAYRAAMKHQGLLVDHELTIQGDYTIESGAIAGRRLVEMSSPPTAIVAANDMMAIGVLGALRDKGISVPEDVSVAGFDDVSISSHPLINLTTIEQPKYETGTTAARLLLERIEGGPAEPPRVVMLTANLKIRGTTGRARPATRRKLIPQ</sequence>
<evidence type="ECO:0000313" key="5">
    <source>
        <dbReference type="EMBL" id="RKP57739.1"/>
    </source>
</evidence>
<dbReference type="PANTHER" id="PTHR30146:SF109">
    <property type="entry name" value="HTH-TYPE TRANSCRIPTIONAL REGULATOR GALS"/>
    <property type="match status" value="1"/>
</dbReference>
<proteinExistence type="predicted"/>
<comment type="caution">
    <text evidence="5">The sequence shown here is derived from an EMBL/GenBank/DDBJ whole genome shotgun (WGS) entry which is preliminary data.</text>
</comment>
<dbReference type="SUPFAM" id="SSF53822">
    <property type="entry name" value="Periplasmic binding protein-like I"/>
    <property type="match status" value="1"/>
</dbReference>
<dbReference type="Pfam" id="PF00356">
    <property type="entry name" value="LacI"/>
    <property type="match status" value="1"/>
</dbReference>
<evidence type="ECO:0000256" key="2">
    <source>
        <dbReference type="ARBA" id="ARBA00023125"/>
    </source>
</evidence>
<reference evidence="5 6" key="1">
    <citation type="submission" date="2018-10" db="EMBL/GenBank/DDBJ databases">
        <title>Robbsia sp. DHC34, isolated from soil.</title>
        <authorList>
            <person name="Gao Z.-H."/>
            <person name="Qiu L.-H."/>
        </authorList>
    </citation>
    <scope>NUCLEOTIDE SEQUENCE [LARGE SCALE GENOMIC DNA]</scope>
    <source>
        <strain evidence="5 6">DHC34</strain>
    </source>
</reference>
<dbReference type="EMBL" id="RBZU01000002">
    <property type="protein sequence ID" value="RKP57739.1"/>
    <property type="molecule type" value="Genomic_DNA"/>
</dbReference>
<dbReference type="PROSITE" id="PS50932">
    <property type="entry name" value="HTH_LACI_2"/>
    <property type="match status" value="1"/>
</dbReference>
<keyword evidence="6" id="KW-1185">Reference proteome</keyword>
<keyword evidence="1" id="KW-0805">Transcription regulation</keyword>
<dbReference type="SMART" id="SM00354">
    <property type="entry name" value="HTH_LACI"/>
    <property type="match status" value="1"/>
</dbReference>
<keyword evidence="2" id="KW-0238">DNA-binding</keyword>
<dbReference type="RefSeq" id="WP_121085009.1">
    <property type="nucleotide sequence ID" value="NZ_RBZU01000002.1"/>
</dbReference>
<dbReference type="GO" id="GO:0003700">
    <property type="term" value="F:DNA-binding transcription factor activity"/>
    <property type="evidence" value="ECO:0007669"/>
    <property type="project" value="TreeGrafter"/>
</dbReference>
<dbReference type="CDD" id="cd06267">
    <property type="entry name" value="PBP1_LacI_sugar_binding-like"/>
    <property type="match status" value="1"/>
</dbReference>
<name>A0A494Y4U6_9BURK</name>
<evidence type="ECO:0000256" key="3">
    <source>
        <dbReference type="ARBA" id="ARBA00023163"/>
    </source>
</evidence>
<dbReference type="Pfam" id="PF13377">
    <property type="entry name" value="Peripla_BP_3"/>
    <property type="match status" value="1"/>
</dbReference>
<keyword evidence="3" id="KW-0804">Transcription</keyword>
<dbReference type="InterPro" id="IPR028082">
    <property type="entry name" value="Peripla_BP_I"/>
</dbReference>
<dbReference type="InterPro" id="IPR046335">
    <property type="entry name" value="LacI/GalR-like_sensor"/>
</dbReference>
<evidence type="ECO:0000313" key="6">
    <source>
        <dbReference type="Proteomes" id="UP000270342"/>
    </source>
</evidence>
<dbReference type="GO" id="GO:0000976">
    <property type="term" value="F:transcription cis-regulatory region binding"/>
    <property type="evidence" value="ECO:0007669"/>
    <property type="project" value="TreeGrafter"/>
</dbReference>
<dbReference type="Proteomes" id="UP000270342">
    <property type="component" value="Unassembled WGS sequence"/>
</dbReference>
<accession>A0A494Y4U6</accession>
<gene>
    <name evidence="5" type="ORF">D7S86_07330</name>
</gene>
<evidence type="ECO:0000259" key="4">
    <source>
        <dbReference type="PROSITE" id="PS50932"/>
    </source>
</evidence>
<dbReference type="PANTHER" id="PTHR30146">
    <property type="entry name" value="LACI-RELATED TRANSCRIPTIONAL REPRESSOR"/>
    <property type="match status" value="1"/>
</dbReference>
<dbReference type="OrthoDB" id="269117at2"/>
<dbReference type="InterPro" id="IPR000843">
    <property type="entry name" value="HTH_LacI"/>
</dbReference>
<organism evidence="5 6">
    <name type="scientific">Pararobbsia silviterrae</name>
    <dbReference type="NCBI Taxonomy" id="1792498"/>
    <lineage>
        <taxon>Bacteria</taxon>
        <taxon>Pseudomonadati</taxon>
        <taxon>Pseudomonadota</taxon>
        <taxon>Betaproteobacteria</taxon>
        <taxon>Burkholderiales</taxon>
        <taxon>Burkholderiaceae</taxon>
        <taxon>Pararobbsia</taxon>
    </lineage>
</organism>
<dbReference type="Gene3D" id="1.10.260.40">
    <property type="entry name" value="lambda repressor-like DNA-binding domains"/>
    <property type="match status" value="1"/>
</dbReference>
<evidence type="ECO:0000256" key="1">
    <source>
        <dbReference type="ARBA" id="ARBA00023015"/>
    </source>
</evidence>
<dbReference type="AlphaFoldDB" id="A0A494Y4U6"/>
<dbReference type="InterPro" id="IPR010982">
    <property type="entry name" value="Lambda_DNA-bd_dom_sf"/>
</dbReference>
<dbReference type="SUPFAM" id="SSF47413">
    <property type="entry name" value="lambda repressor-like DNA-binding domains"/>
    <property type="match status" value="1"/>
</dbReference>
<dbReference type="Gene3D" id="3.40.50.2300">
    <property type="match status" value="2"/>
</dbReference>
<protein>
    <submittedName>
        <fullName evidence="5">LacI family transcriptional regulator</fullName>
    </submittedName>
</protein>
<dbReference type="CDD" id="cd01392">
    <property type="entry name" value="HTH_LacI"/>
    <property type="match status" value="1"/>
</dbReference>